<dbReference type="InterPro" id="IPR050925">
    <property type="entry name" value="Rhomboid_protease_S54"/>
</dbReference>
<feature type="transmembrane region" description="Helical" evidence="7">
    <location>
        <begin position="281"/>
        <end position="300"/>
    </location>
</feature>
<reference evidence="10" key="1">
    <citation type="submission" date="2016-11" db="EMBL/GenBank/DDBJ databases">
        <authorList>
            <person name="Varghese N."/>
            <person name="Submissions S."/>
        </authorList>
    </citation>
    <scope>NUCLEOTIDE SEQUENCE [LARGE SCALE GENOMIC DNA]</scope>
    <source>
        <strain evidence="10">DSM 16990</strain>
    </source>
</reference>
<comment type="subcellular location">
    <subcellularLocation>
        <location evidence="1">Membrane</location>
        <topology evidence="1">Multi-pass membrane protein</topology>
    </subcellularLocation>
</comment>
<evidence type="ECO:0000256" key="1">
    <source>
        <dbReference type="ARBA" id="ARBA00004141"/>
    </source>
</evidence>
<comment type="similarity">
    <text evidence="2">Belongs to the peptidase S54 family.</text>
</comment>
<dbReference type="PANTHER" id="PTHR43731:SF14">
    <property type="entry name" value="PRESENILIN-ASSOCIATED RHOMBOID-LIKE PROTEIN, MITOCHONDRIAL"/>
    <property type="match status" value="1"/>
</dbReference>
<dbReference type="InterPro" id="IPR022764">
    <property type="entry name" value="Peptidase_S54_rhomboid_dom"/>
</dbReference>
<evidence type="ECO:0000256" key="3">
    <source>
        <dbReference type="ARBA" id="ARBA00022692"/>
    </source>
</evidence>
<protein>
    <submittedName>
        <fullName evidence="9">Rhomboid protease GluP</fullName>
    </submittedName>
</protein>
<feature type="transmembrane region" description="Helical" evidence="7">
    <location>
        <begin position="161"/>
        <end position="179"/>
    </location>
</feature>
<keyword evidence="4" id="KW-0378">Hydrolase</keyword>
<dbReference type="InterPro" id="IPR035952">
    <property type="entry name" value="Rhomboid-like_sf"/>
</dbReference>
<evidence type="ECO:0000313" key="9">
    <source>
        <dbReference type="EMBL" id="SHG99953.1"/>
    </source>
</evidence>
<feature type="transmembrane region" description="Helical" evidence="7">
    <location>
        <begin position="312"/>
        <end position="329"/>
    </location>
</feature>
<feature type="transmembrane region" description="Helical" evidence="7">
    <location>
        <begin position="226"/>
        <end position="246"/>
    </location>
</feature>
<dbReference type="EMBL" id="FQUQ01000009">
    <property type="protein sequence ID" value="SHG99953.1"/>
    <property type="molecule type" value="Genomic_DNA"/>
</dbReference>
<dbReference type="Proteomes" id="UP000184287">
    <property type="component" value="Unassembled WGS sequence"/>
</dbReference>
<dbReference type="GO" id="GO:0004252">
    <property type="term" value="F:serine-type endopeptidase activity"/>
    <property type="evidence" value="ECO:0007669"/>
    <property type="project" value="InterPro"/>
</dbReference>
<dbReference type="GO" id="GO:0006508">
    <property type="term" value="P:proteolysis"/>
    <property type="evidence" value="ECO:0007669"/>
    <property type="project" value="UniProtKB-KW"/>
</dbReference>
<keyword evidence="3 7" id="KW-0812">Transmembrane</keyword>
<evidence type="ECO:0000256" key="5">
    <source>
        <dbReference type="ARBA" id="ARBA00022989"/>
    </source>
</evidence>
<accession>A0A1M5PFB5</accession>
<feature type="domain" description="Peptidase S54 rhomboid" evidence="8">
    <location>
        <begin position="216"/>
        <end position="354"/>
    </location>
</feature>
<evidence type="ECO:0000256" key="2">
    <source>
        <dbReference type="ARBA" id="ARBA00009045"/>
    </source>
</evidence>
<sequence>MSISWGYSPKVEKFIPLGEYPADKYLIIVRQVVENLGWKLSHVSESGLIAYTGLSLQSYSEEISIRIKLNFAIFKSECVGIQMLFNDYGKNEQNLQKFFDEFEYVQYHLKDTWEEELIKFHEEVALQDDQYFEKAPLAAKDKIRNVFYLFIPRKGYLVTPILLYLNIGYYLAITVRLYFLSFSVQRGEIAPENIIDLANHIYSTFGVNSRDAILNGQFWRLISHQFIHFNLSHLFFNMYALIYIGLMVENKLGGWKTLAIYLSGGICGGLISVIGHRTGVMGGASGAITSLFGAFLALLLCKAFEKNANRALLISTLIVVALMLFNGLMKRQVDNSAHIGGLVSGFLIGYLLYQPTSLGFKTNIYQRAVVAVLLVLTLAAVIFQFTPRYQKEAYEELVKQYLENNSRFMKIYTINNSMSKEDKIRLVTTDGVEAWKKNLDIVKKMEKLLLLEEDKAAIKFRAIQARRGHAVSLLMVRNYQADDAPYLNQIRRLLADMNNIVVKDGDKE</sequence>
<feature type="transmembrane region" description="Helical" evidence="7">
    <location>
        <begin position="258"/>
        <end position="275"/>
    </location>
</feature>
<keyword evidence="5 7" id="KW-1133">Transmembrane helix</keyword>
<evidence type="ECO:0000313" key="10">
    <source>
        <dbReference type="Proteomes" id="UP000184287"/>
    </source>
</evidence>
<feature type="transmembrane region" description="Helical" evidence="7">
    <location>
        <begin position="335"/>
        <end position="353"/>
    </location>
</feature>
<keyword evidence="10" id="KW-1185">Reference proteome</keyword>
<dbReference type="AlphaFoldDB" id="A0A1M5PFB5"/>
<dbReference type="Gene3D" id="1.20.1540.10">
    <property type="entry name" value="Rhomboid-like"/>
    <property type="match status" value="1"/>
</dbReference>
<proteinExistence type="inferred from homology"/>
<name>A0A1M5PFB5_9SPHI</name>
<dbReference type="RefSeq" id="WP_073238747.1">
    <property type="nucleotide sequence ID" value="NZ_FQUQ01000009.1"/>
</dbReference>
<keyword evidence="6 7" id="KW-0472">Membrane</keyword>
<evidence type="ECO:0000256" key="7">
    <source>
        <dbReference type="SAM" id="Phobius"/>
    </source>
</evidence>
<dbReference type="SUPFAM" id="SSF144091">
    <property type="entry name" value="Rhomboid-like"/>
    <property type="match status" value="1"/>
</dbReference>
<dbReference type="PANTHER" id="PTHR43731">
    <property type="entry name" value="RHOMBOID PROTEASE"/>
    <property type="match status" value="1"/>
</dbReference>
<dbReference type="Pfam" id="PF01694">
    <property type="entry name" value="Rhomboid"/>
    <property type="match status" value="1"/>
</dbReference>
<feature type="transmembrane region" description="Helical" evidence="7">
    <location>
        <begin position="365"/>
        <end position="385"/>
    </location>
</feature>
<gene>
    <name evidence="9" type="ORF">SAMN04488522_109116</name>
</gene>
<dbReference type="OrthoDB" id="9778341at2"/>
<keyword evidence="9" id="KW-0645">Protease</keyword>
<dbReference type="GO" id="GO:0016020">
    <property type="term" value="C:membrane"/>
    <property type="evidence" value="ECO:0007669"/>
    <property type="project" value="UniProtKB-SubCell"/>
</dbReference>
<evidence type="ECO:0000259" key="8">
    <source>
        <dbReference type="Pfam" id="PF01694"/>
    </source>
</evidence>
<evidence type="ECO:0000256" key="6">
    <source>
        <dbReference type="ARBA" id="ARBA00023136"/>
    </source>
</evidence>
<organism evidence="9 10">
    <name type="scientific">Pedobacter caeni</name>
    <dbReference type="NCBI Taxonomy" id="288992"/>
    <lineage>
        <taxon>Bacteria</taxon>
        <taxon>Pseudomonadati</taxon>
        <taxon>Bacteroidota</taxon>
        <taxon>Sphingobacteriia</taxon>
        <taxon>Sphingobacteriales</taxon>
        <taxon>Sphingobacteriaceae</taxon>
        <taxon>Pedobacter</taxon>
    </lineage>
</organism>
<evidence type="ECO:0000256" key="4">
    <source>
        <dbReference type="ARBA" id="ARBA00022801"/>
    </source>
</evidence>
<dbReference type="STRING" id="288992.SAMN04488522_109116"/>